<name>A0A4Q7KX23_9PSEU</name>
<evidence type="ECO:0000313" key="2">
    <source>
        <dbReference type="Proteomes" id="UP000294257"/>
    </source>
</evidence>
<accession>A0A4Q7KX23</accession>
<proteinExistence type="predicted"/>
<dbReference type="GO" id="GO:0016491">
    <property type="term" value="F:oxidoreductase activity"/>
    <property type="evidence" value="ECO:0007669"/>
    <property type="project" value="InterPro"/>
</dbReference>
<dbReference type="OrthoDB" id="505347at2"/>
<gene>
    <name evidence="1" type="ORF">EV193_103568</name>
</gene>
<dbReference type="SUPFAM" id="SSF47240">
    <property type="entry name" value="Ferritin-like"/>
    <property type="match status" value="1"/>
</dbReference>
<dbReference type="InterPro" id="IPR009078">
    <property type="entry name" value="Ferritin-like_SF"/>
</dbReference>
<evidence type="ECO:0000313" key="1">
    <source>
        <dbReference type="EMBL" id="RZS41247.1"/>
    </source>
</evidence>
<keyword evidence="2" id="KW-1185">Reference proteome</keyword>
<reference evidence="1 2" key="1">
    <citation type="submission" date="2019-02" db="EMBL/GenBank/DDBJ databases">
        <title>Genomic Encyclopedia of Type Strains, Phase IV (KMG-IV): sequencing the most valuable type-strain genomes for metagenomic binning, comparative biology and taxonomic classification.</title>
        <authorList>
            <person name="Goeker M."/>
        </authorList>
    </citation>
    <scope>NUCLEOTIDE SEQUENCE [LARGE SCALE GENOMIC DNA]</scope>
    <source>
        <strain evidence="1 2">DSM 101727</strain>
    </source>
</reference>
<dbReference type="Proteomes" id="UP000294257">
    <property type="component" value="Unassembled WGS sequence"/>
</dbReference>
<dbReference type="AlphaFoldDB" id="A0A4Q7KX23"/>
<organism evidence="1 2">
    <name type="scientific">Herbihabitans rhizosphaerae</name>
    <dbReference type="NCBI Taxonomy" id="1872711"/>
    <lineage>
        <taxon>Bacteria</taxon>
        <taxon>Bacillati</taxon>
        <taxon>Actinomycetota</taxon>
        <taxon>Actinomycetes</taxon>
        <taxon>Pseudonocardiales</taxon>
        <taxon>Pseudonocardiaceae</taxon>
        <taxon>Herbihabitans</taxon>
    </lineage>
</organism>
<dbReference type="InterPro" id="IPR012348">
    <property type="entry name" value="RNR-like"/>
</dbReference>
<protein>
    <submittedName>
        <fullName evidence="1">Para-aminobenzoate N-oxygenase AurF</fullName>
    </submittedName>
</protein>
<dbReference type="Pfam" id="PF11583">
    <property type="entry name" value="AurF"/>
    <property type="match status" value="1"/>
</dbReference>
<dbReference type="RefSeq" id="WP_130344183.1">
    <property type="nucleotide sequence ID" value="NZ_SGWQ01000003.1"/>
</dbReference>
<sequence length="470" mass="51528">MGGPDLEYKSRFLDWDRRSWVRSKPRRDSPFSPARHYFSPELCPLLRHPLLADAPAGVRETVLVHALYIHLEFTVRLEMGPVNETCALLRSPRFLPWLPAGMKDDALRIYTDEAAHAEMTHRLLAAVRDETGIVPTDHSPRFLGELSRLYSAELPVYRPLVKLFFTIVSETLITGSLTKLPKDPSVQQSVRDLAQDHAADEGRHHAYFKQLFEYLWPRLPVPLRRKIGMLLPDVVLAFLWLDEPAFTAALEPILGGAAGMVVAETADAEDTRAEVLDSAAPTLRMLRAAGVFDDPVVANAFQGKGFPVEGAPAPPPGVAHDLVLALLAVPLGVSLGDDTAPGVPAHQRVAHLVRWLDTARELDPGLRFTVRDRDDDAGVLSVELDGPVAARVAFCVTDRPRLTTFTALRGHDVAVVCGDRPAARAELETGGTRTLDLDPSWLAALTNPGARPLFWGVSATEIAPSVLDQE</sequence>
<comment type="caution">
    <text evidence="1">The sequence shown here is derived from an EMBL/GenBank/DDBJ whole genome shotgun (WGS) entry which is preliminary data.</text>
</comment>
<dbReference type="InterPro" id="IPR025859">
    <property type="entry name" value="AurF/CmlI"/>
</dbReference>
<dbReference type="EMBL" id="SGWQ01000003">
    <property type="protein sequence ID" value="RZS41247.1"/>
    <property type="molecule type" value="Genomic_DNA"/>
</dbReference>
<dbReference type="Gene3D" id="1.10.620.20">
    <property type="entry name" value="Ribonucleotide Reductase, subunit A"/>
    <property type="match status" value="1"/>
</dbReference>